<evidence type="ECO:0000256" key="6">
    <source>
        <dbReference type="ARBA" id="ARBA00022871"/>
    </source>
</evidence>
<feature type="non-terminal residue" evidence="10">
    <location>
        <position position="1217"/>
    </location>
</feature>
<keyword evidence="5" id="KW-0221">Differentiation</keyword>
<comment type="caution">
    <text evidence="10">The sequence shown here is derived from an EMBL/GenBank/DDBJ whole genome shotgun (WGS) entry which is preliminary data.</text>
</comment>
<evidence type="ECO:0000256" key="5">
    <source>
        <dbReference type="ARBA" id="ARBA00022782"/>
    </source>
</evidence>
<name>A0A7K6X351_9PASE</name>
<organism evidence="10 11">
    <name type="scientific">Promerops cafer</name>
    <name type="common">Cape sugarbird</name>
    <dbReference type="NCBI Taxonomy" id="254652"/>
    <lineage>
        <taxon>Eukaryota</taxon>
        <taxon>Metazoa</taxon>
        <taxon>Chordata</taxon>
        <taxon>Craniata</taxon>
        <taxon>Vertebrata</taxon>
        <taxon>Euteleostomi</taxon>
        <taxon>Archelosauria</taxon>
        <taxon>Archosauria</taxon>
        <taxon>Dinosauria</taxon>
        <taxon>Saurischia</taxon>
        <taxon>Theropoda</taxon>
        <taxon>Coelurosauria</taxon>
        <taxon>Aves</taxon>
        <taxon>Neognathae</taxon>
        <taxon>Neoaves</taxon>
        <taxon>Telluraves</taxon>
        <taxon>Australaves</taxon>
        <taxon>Passeriformes</taxon>
        <taxon>Passeroidea</taxon>
        <taxon>Nectariniidae</taxon>
        <taxon>Promerops</taxon>
    </lineage>
</organism>
<feature type="compositionally biased region" description="Basic and acidic residues" evidence="8">
    <location>
        <begin position="241"/>
        <end position="251"/>
    </location>
</feature>
<dbReference type="PANTHER" id="PTHR35671:SF1">
    <property type="entry name" value="PROTEIN TOPAZ1"/>
    <property type="match status" value="1"/>
</dbReference>
<dbReference type="Pfam" id="PF14669">
    <property type="entry name" value="Asp_Glu_race_2"/>
    <property type="match status" value="1"/>
</dbReference>
<dbReference type="EMBL" id="VZSE01000426">
    <property type="protein sequence ID" value="NWX53679.1"/>
    <property type="molecule type" value="Genomic_DNA"/>
</dbReference>
<evidence type="ECO:0000256" key="3">
    <source>
        <dbReference type="ARBA" id="ARBA00016464"/>
    </source>
</evidence>
<evidence type="ECO:0000313" key="10">
    <source>
        <dbReference type="EMBL" id="NWX53679.1"/>
    </source>
</evidence>
<accession>A0A7K6X351</accession>
<dbReference type="InterPro" id="IPR038952">
    <property type="entry name" value="TOPAZ1"/>
</dbReference>
<evidence type="ECO:0000259" key="9">
    <source>
        <dbReference type="Pfam" id="PF14669"/>
    </source>
</evidence>
<dbReference type="GO" id="GO:0030154">
    <property type="term" value="P:cell differentiation"/>
    <property type="evidence" value="ECO:0007669"/>
    <property type="project" value="UniProtKB-KW"/>
</dbReference>
<dbReference type="InterPro" id="IPR029435">
    <property type="entry name" value="TOPAZ1_dom"/>
</dbReference>
<proteinExistence type="predicted"/>
<dbReference type="GO" id="GO:0048137">
    <property type="term" value="P:spermatocyte division"/>
    <property type="evidence" value="ECO:0007669"/>
    <property type="project" value="TreeGrafter"/>
</dbReference>
<keyword evidence="4" id="KW-0963">Cytoplasm</keyword>
<evidence type="ECO:0000256" key="7">
    <source>
        <dbReference type="ARBA" id="ARBA00031943"/>
    </source>
</evidence>
<dbReference type="Gene3D" id="1.25.40.10">
    <property type="entry name" value="Tetratricopeptide repeat domain"/>
    <property type="match status" value="1"/>
</dbReference>
<dbReference type="AlphaFoldDB" id="A0A7K6X351"/>
<keyword evidence="11" id="KW-1185">Reference proteome</keyword>
<evidence type="ECO:0000256" key="1">
    <source>
        <dbReference type="ARBA" id="ARBA00002132"/>
    </source>
</evidence>
<evidence type="ECO:0000256" key="4">
    <source>
        <dbReference type="ARBA" id="ARBA00022490"/>
    </source>
</evidence>
<evidence type="ECO:0000256" key="8">
    <source>
        <dbReference type="SAM" id="MobiDB-lite"/>
    </source>
</evidence>
<evidence type="ECO:0000256" key="2">
    <source>
        <dbReference type="ARBA" id="ARBA00004514"/>
    </source>
</evidence>
<feature type="region of interest" description="Disordered" evidence="8">
    <location>
        <begin position="241"/>
        <end position="272"/>
    </location>
</feature>
<comment type="function">
    <text evidence="1">Important for normal spermatogenesis and male fertility. Specifically required for progression to the post-meiotic stages of spermatocyte development. Seems to be necessary for normal expression levels of a number of testis-expressed gene transcripts, although its role in this process is unclear.</text>
</comment>
<dbReference type="InterPro" id="IPR011990">
    <property type="entry name" value="TPR-like_helical_dom_sf"/>
</dbReference>
<dbReference type="GO" id="GO:0005829">
    <property type="term" value="C:cytosol"/>
    <property type="evidence" value="ECO:0007669"/>
    <property type="project" value="UniProtKB-SubCell"/>
</dbReference>
<keyword evidence="6" id="KW-0744">Spermatogenesis</keyword>
<dbReference type="PANTHER" id="PTHR35671">
    <property type="entry name" value="PROTEIN TOPAZ1"/>
    <property type="match status" value="1"/>
</dbReference>
<reference evidence="10 11" key="1">
    <citation type="submission" date="2019-09" db="EMBL/GenBank/DDBJ databases">
        <title>Bird 10,000 Genomes (B10K) Project - Family phase.</title>
        <authorList>
            <person name="Zhang G."/>
        </authorList>
    </citation>
    <scope>NUCLEOTIDE SEQUENCE [LARGE SCALE GENOMIC DNA]</scope>
    <source>
        <strain evidence="10">B10K-UC-030-53</strain>
    </source>
</reference>
<sequence length="1217" mass="137823">SDHHKSKTGENLNKVTKKLLQFTCQRTIPMTGKKVWPIESCARTSEWFLKNHRSLSEGKRLLKAAFEVSSDKSSVKAVEHGAVTGNVRQLDLHTSLAEITKEITHKKIDPNIDCQASLETMESSSVDIYETLTMNNENGESSVNTDKSAVAFNHGDVQEVKATLNFTAKQKDENEGDLTERNLSVTAVQNGTSASNTNSINFSPKVSVVNQMFSDLNLIKPLTSGNMTKFKIPLCRNKPESKKQESVHSFESKTCSPPGVLENTSPGRQKTGEETFLVKSEQRPLPVMSDAASPDPIQKKADEIDSKDFQHNGSVNLSDKMSVLPASFSAYPYPLLDGQPEPLVPDFCGTECVLKSSFHDHSWNAIDRLVGLEINGDRKSRGNFSKHKSQNLPDILEAYNQDVLVIDVVQDDPDLFGTSNEEELAPARCENCPVKASSANGIKDTKVYIKPESPVTSEKTYSVESSFRYAYHSFFITIFLTEDVKTHNSSRGSSPPGDVSDDFLKARQQSKLDELLTSLDVDEKYMKETHLIWLNKLILTNFWFLILNSDCNYKVNCGLLSGLPLNDRKVTPFSGPTEMKSWRNGYKSSGRSTSLPLKNCGDFEPWKMEKNVVQILDALNLPRKYCRYYFMTSRGCERTKCWFCHVPGQGDEKICMAILRTYISIKESGLLKRAVQIFVQYYKEVTPGVDFASEVLNDLLVSLLNNGLLQEVFQILNVIVQIKTVPAVDVLLKVFERVASLNIRNAVPTLISTFCKLIDAGMFLELEHFDYVIKLLRQLQVSSWEMSTILNIKSRYERYFEKTWIFDYNLAVAEIQHCKEKRDWTKLGALYLNARTGCEHFDDLQKLFLSIAEILTKDSETDRPGVPFCDFADIVMKNSHHNKADRLFIGRTGISVMYSYHKVLQWIKGRKVLDKLYELQIHFTLLKGLVGAGRSASRCQIVNKAAEIFLHSGNLDGATRVLRESEWITDAPLWPCDKMDILNRHNLLCAIVHKYLRKSLYRQAFEVLQNLPGLQRHSDIIDASQYSCLFNKLINACFENKNLGVSSSAVDFMLSKKIAIDFVLLRGLITALGRSSLWSKARAYYKNALSLGCYPELQGKLYHKILKIPSYLSEVEMLLTIEIFLVSNASDIQSPRTTSQTLQIILKRSEDTVQNNSAYHGAVERLIQAAHLSDPKLFLKHMTMNVNMEEVYNLEHSSALKWLQENMKWAEKVWLFQ</sequence>
<feature type="non-terminal residue" evidence="10">
    <location>
        <position position="1"/>
    </location>
</feature>
<evidence type="ECO:0000313" key="11">
    <source>
        <dbReference type="Proteomes" id="UP000587587"/>
    </source>
</evidence>
<comment type="subcellular location">
    <subcellularLocation>
        <location evidence="2">Cytoplasm</location>
        <location evidence="2">Cytosol</location>
    </subcellularLocation>
</comment>
<dbReference type="Proteomes" id="UP000587587">
    <property type="component" value="Unassembled WGS sequence"/>
</dbReference>
<protein>
    <recommendedName>
        <fullName evidence="3">Protein TOPAZ1</fullName>
    </recommendedName>
    <alternativeName>
        <fullName evidence="7">Testis- and ovary-specific PAZ domain-containing protein 1</fullName>
    </alternativeName>
</protein>
<gene>
    <name evidence="10" type="primary">Topaz1</name>
    <name evidence="10" type="ORF">PROCAF_R02813</name>
</gene>
<feature type="domain" description="Protein TOPAZ1" evidence="9">
    <location>
        <begin position="815"/>
        <end position="990"/>
    </location>
</feature>